<evidence type="ECO:0000313" key="2">
    <source>
        <dbReference type="EMBL" id="KAK8503481.1"/>
    </source>
</evidence>
<evidence type="ECO:0000313" key="3">
    <source>
        <dbReference type="Proteomes" id="UP001472677"/>
    </source>
</evidence>
<evidence type="ECO:0008006" key="4">
    <source>
        <dbReference type="Google" id="ProtNLM"/>
    </source>
</evidence>
<dbReference type="EMBL" id="JBBPBM010000152">
    <property type="protein sequence ID" value="KAK8503481.1"/>
    <property type="molecule type" value="Genomic_DNA"/>
</dbReference>
<protein>
    <recommendedName>
        <fullName evidence="4">Late embryogenesis abundant protein LEA-2 subgroup domain-containing protein</fullName>
    </recommendedName>
</protein>
<accession>A0ABR2B8Z7</accession>
<reference evidence="2 3" key="1">
    <citation type="journal article" date="2024" name="G3 (Bethesda)">
        <title>Genome assembly of Hibiscus sabdariffa L. provides insights into metabolisms of medicinal natural products.</title>
        <authorList>
            <person name="Kim T."/>
        </authorList>
    </citation>
    <scope>NUCLEOTIDE SEQUENCE [LARGE SCALE GENOMIC DNA]</scope>
    <source>
        <strain evidence="2">TK-2024</strain>
        <tissue evidence="2">Old leaves</tissue>
    </source>
</reference>
<keyword evidence="1" id="KW-0812">Transmembrane</keyword>
<keyword evidence="3" id="KW-1185">Reference proteome</keyword>
<dbReference type="Proteomes" id="UP001472677">
    <property type="component" value="Unassembled WGS sequence"/>
</dbReference>
<keyword evidence="1" id="KW-1133">Transmembrane helix</keyword>
<evidence type="ECO:0000256" key="1">
    <source>
        <dbReference type="SAM" id="Phobius"/>
    </source>
</evidence>
<name>A0ABR2B8Z7_9ROSI</name>
<proteinExistence type="predicted"/>
<gene>
    <name evidence="2" type="ORF">V6N12_066170</name>
</gene>
<organism evidence="2 3">
    <name type="scientific">Hibiscus sabdariffa</name>
    <name type="common">roselle</name>
    <dbReference type="NCBI Taxonomy" id="183260"/>
    <lineage>
        <taxon>Eukaryota</taxon>
        <taxon>Viridiplantae</taxon>
        <taxon>Streptophyta</taxon>
        <taxon>Embryophyta</taxon>
        <taxon>Tracheophyta</taxon>
        <taxon>Spermatophyta</taxon>
        <taxon>Magnoliopsida</taxon>
        <taxon>eudicotyledons</taxon>
        <taxon>Gunneridae</taxon>
        <taxon>Pentapetalae</taxon>
        <taxon>rosids</taxon>
        <taxon>malvids</taxon>
        <taxon>Malvales</taxon>
        <taxon>Malvaceae</taxon>
        <taxon>Malvoideae</taxon>
        <taxon>Hibiscus</taxon>
    </lineage>
</organism>
<keyword evidence="1" id="KW-0472">Membrane</keyword>
<sequence>MPNPNSSSIAAMHIAPLSQPQHPNLTPRPTRSLFVRRLIRTIVLLFVFINVVYFVAWLVLNPTPPVFQVNSFNISTSANYTIAFTVGNPNRKLSLLLDHFQVLVFQGKRKTVGSLETMLLAADKSLCLNKNPVGGCLRARVSLGTKEN</sequence>
<comment type="caution">
    <text evidence="2">The sequence shown here is derived from an EMBL/GenBank/DDBJ whole genome shotgun (WGS) entry which is preliminary data.</text>
</comment>
<feature type="transmembrane region" description="Helical" evidence="1">
    <location>
        <begin position="38"/>
        <end position="60"/>
    </location>
</feature>